<keyword evidence="1" id="KW-0472">Membrane</keyword>
<proteinExistence type="predicted"/>
<reference evidence="3 5" key="2">
    <citation type="submission" date="2016-11" db="EMBL/GenBank/DDBJ databases">
        <title>Whole genomes of Flavobacteriaceae.</title>
        <authorList>
            <person name="Stine C."/>
            <person name="Li C."/>
            <person name="Tadesse D."/>
        </authorList>
    </citation>
    <scope>NUCLEOTIDE SEQUENCE [LARGE SCALE GENOMIC DNA]</scope>
    <source>
        <strain evidence="3 5">ATCC 29551</strain>
    </source>
</reference>
<feature type="transmembrane region" description="Helical" evidence="1">
    <location>
        <begin position="6"/>
        <end position="24"/>
    </location>
</feature>
<reference evidence="2 4" key="1">
    <citation type="submission" date="2014-07" db="EMBL/GenBank/DDBJ databases">
        <title>Genome of Flavobacterium hydatis DSM 2063.</title>
        <authorList>
            <person name="Pipes S.E."/>
            <person name="Stropko S.J."/>
            <person name="Newman J.D."/>
        </authorList>
    </citation>
    <scope>NUCLEOTIDE SEQUENCE [LARGE SCALE GENOMIC DNA]</scope>
    <source>
        <strain evidence="2 4">DSM 2063</strain>
    </source>
</reference>
<dbReference type="STRING" id="991.IW20_22435"/>
<dbReference type="Proteomes" id="UP000028712">
    <property type="component" value="Unassembled WGS sequence"/>
</dbReference>
<evidence type="ECO:0000313" key="4">
    <source>
        <dbReference type="Proteomes" id="UP000028712"/>
    </source>
</evidence>
<dbReference type="eggNOG" id="ENOG5030RBP">
    <property type="taxonomic scope" value="Bacteria"/>
</dbReference>
<evidence type="ECO:0000313" key="5">
    <source>
        <dbReference type="Proteomes" id="UP000198424"/>
    </source>
</evidence>
<keyword evidence="1" id="KW-0812">Transmembrane</keyword>
<organism evidence="2 4">
    <name type="scientific">Flavobacterium hydatis</name>
    <name type="common">Cytophaga aquatilis</name>
    <dbReference type="NCBI Taxonomy" id="991"/>
    <lineage>
        <taxon>Bacteria</taxon>
        <taxon>Pseudomonadati</taxon>
        <taxon>Bacteroidota</taxon>
        <taxon>Flavobacteriia</taxon>
        <taxon>Flavobacteriales</taxon>
        <taxon>Flavobacteriaceae</taxon>
        <taxon>Flavobacterium</taxon>
    </lineage>
</organism>
<dbReference type="AlphaFoldDB" id="A0A085ZZ87"/>
<comment type="caution">
    <text evidence="2">The sequence shown here is derived from an EMBL/GenBank/DDBJ whole genome shotgun (WGS) entry which is preliminary data.</text>
</comment>
<dbReference type="Proteomes" id="UP000198424">
    <property type="component" value="Unassembled WGS sequence"/>
</dbReference>
<name>A0A085ZZ87_FLAHY</name>
<accession>A0A085ZZ87</accession>
<evidence type="ECO:0000313" key="3">
    <source>
        <dbReference type="EMBL" id="OXA95409.1"/>
    </source>
</evidence>
<dbReference type="EMBL" id="JPRM01000046">
    <property type="protein sequence ID" value="KFF09751.1"/>
    <property type="molecule type" value="Genomic_DNA"/>
</dbReference>
<feature type="transmembrane region" description="Helical" evidence="1">
    <location>
        <begin position="65"/>
        <end position="91"/>
    </location>
</feature>
<keyword evidence="5" id="KW-1185">Reference proteome</keyword>
<feature type="transmembrane region" description="Helical" evidence="1">
    <location>
        <begin position="36"/>
        <end position="59"/>
    </location>
</feature>
<dbReference type="EMBL" id="MUGY01000007">
    <property type="protein sequence ID" value="OXA95409.1"/>
    <property type="molecule type" value="Genomic_DNA"/>
</dbReference>
<gene>
    <name evidence="3" type="ORF">B0A62_08860</name>
    <name evidence="2" type="ORF">IW20_22435</name>
</gene>
<protein>
    <submittedName>
        <fullName evidence="2">Uncharacterized protein</fullName>
    </submittedName>
</protein>
<dbReference type="RefSeq" id="WP_035627542.1">
    <property type="nucleotide sequence ID" value="NZ_JBEWQG010000006.1"/>
</dbReference>
<keyword evidence="1" id="KW-1133">Transmembrane helix</keyword>
<evidence type="ECO:0000313" key="2">
    <source>
        <dbReference type="EMBL" id="KFF09751.1"/>
    </source>
</evidence>
<sequence>MNKTKIIPAVVIFIQLLGFIHLYLTYKNDNSHIPAAFIELNFLAAFNTVVLFIAYFFFFKPASKINWWVVSIGLSVLTILFLIITYSIMFFSKYE</sequence>
<evidence type="ECO:0000256" key="1">
    <source>
        <dbReference type="SAM" id="Phobius"/>
    </source>
</evidence>
<dbReference type="OrthoDB" id="1274941at2"/>